<evidence type="ECO:0000256" key="1">
    <source>
        <dbReference type="ARBA" id="ARBA00022980"/>
    </source>
</evidence>
<keyword evidence="2" id="KW-0687">Ribonucleoprotein</keyword>
<organism evidence="3 4">
    <name type="scientific">Candidatus Terrybacteria bacterium RIFCSPLOWO2_01_FULL_58_14</name>
    <dbReference type="NCBI Taxonomy" id="1802369"/>
    <lineage>
        <taxon>Bacteria</taxon>
        <taxon>Candidatus Terryibacteriota</taxon>
    </lineage>
</organism>
<dbReference type="InterPro" id="IPR037147">
    <property type="entry name" value="Ribosomal_bL28_sf"/>
</dbReference>
<evidence type="ECO:0000256" key="2">
    <source>
        <dbReference type="ARBA" id="ARBA00023274"/>
    </source>
</evidence>
<dbReference type="InterPro" id="IPR034704">
    <property type="entry name" value="Ribosomal_bL28/bL31-like_sf"/>
</dbReference>
<dbReference type="Proteomes" id="UP000177865">
    <property type="component" value="Unassembled WGS sequence"/>
</dbReference>
<accession>A0A1G2PWQ9</accession>
<comment type="caution">
    <text evidence="3">The sequence shown here is derived from an EMBL/GenBank/DDBJ whole genome shotgun (WGS) entry which is preliminary data.</text>
</comment>
<dbReference type="Gene3D" id="2.30.170.40">
    <property type="entry name" value="Ribosomal protein L28/L24"/>
    <property type="match status" value="1"/>
</dbReference>
<dbReference type="EMBL" id="MHSZ01000027">
    <property type="protein sequence ID" value="OHA52778.1"/>
    <property type="molecule type" value="Genomic_DNA"/>
</dbReference>
<name>A0A1G2PWQ9_9BACT</name>
<dbReference type="AlphaFoldDB" id="A0A1G2PWQ9"/>
<reference evidence="3 4" key="1">
    <citation type="journal article" date="2016" name="Nat. Commun.">
        <title>Thousands of microbial genomes shed light on interconnected biogeochemical processes in an aquifer system.</title>
        <authorList>
            <person name="Anantharaman K."/>
            <person name="Brown C.T."/>
            <person name="Hug L.A."/>
            <person name="Sharon I."/>
            <person name="Castelle C.J."/>
            <person name="Probst A.J."/>
            <person name="Thomas B.C."/>
            <person name="Singh A."/>
            <person name="Wilkins M.J."/>
            <person name="Karaoz U."/>
            <person name="Brodie E.L."/>
            <person name="Williams K.H."/>
            <person name="Hubbard S.S."/>
            <person name="Banfield J.F."/>
        </authorList>
    </citation>
    <scope>NUCLEOTIDE SEQUENCE [LARGE SCALE GENOMIC DNA]</scope>
</reference>
<dbReference type="GO" id="GO:0005840">
    <property type="term" value="C:ribosome"/>
    <property type="evidence" value="ECO:0007669"/>
    <property type="project" value="UniProtKB-KW"/>
</dbReference>
<dbReference type="SUPFAM" id="SSF143800">
    <property type="entry name" value="L28p-like"/>
    <property type="match status" value="1"/>
</dbReference>
<evidence type="ECO:0000313" key="4">
    <source>
        <dbReference type="Proteomes" id="UP000177865"/>
    </source>
</evidence>
<sequence length="109" mass="12107">MAVADKWRLRYKDEVHSVTLRLRSGCADSPLLALLAGESGMEKTCTLCGKKSEVGGKRKLLRGHYNPTTKVRRRPNLQWVRLPRARAGFSAGTRLLACAKCIKALGKTR</sequence>
<dbReference type="GO" id="GO:1990904">
    <property type="term" value="C:ribonucleoprotein complex"/>
    <property type="evidence" value="ECO:0007669"/>
    <property type="project" value="UniProtKB-KW"/>
</dbReference>
<keyword evidence="1" id="KW-0689">Ribosomal protein</keyword>
<evidence type="ECO:0000313" key="3">
    <source>
        <dbReference type="EMBL" id="OHA52778.1"/>
    </source>
</evidence>
<protein>
    <recommendedName>
        <fullName evidence="5">50S ribosomal protein L28</fullName>
    </recommendedName>
</protein>
<proteinExistence type="predicted"/>
<evidence type="ECO:0008006" key="5">
    <source>
        <dbReference type="Google" id="ProtNLM"/>
    </source>
</evidence>
<gene>
    <name evidence="3" type="ORF">A2991_00475</name>
</gene>
<dbReference type="GO" id="GO:0003735">
    <property type="term" value="F:structural constituent of ribosome"/>
    <property type="evidence" value="ECO:0007669"/>
    <property type="project" value="InterPro"/>
</dbReference>